<feature type="transmembrane region" description="Helical" evidence="1">
    <location>
        <begin position="192"/>
        <end position="209"/>
    </location>
</feature>
<feature type="transmembrane region" description="Helical" evidence="1">
    <location>
        <begin position="163"/>
        <end position="180"/>
    </location>
</feature>
<keyword evidence="1" id="KW-0472">Membrane</keyword>
<proteinExistence type="predicted"/>
<organism evidence="2 3">
    <name type="scientific">Methanosarcina acetivorans</name>
    <dbReference type="NCBI Taxonomy" id="2214"/>
    <lineage>
        <taxon>Archaea</taxon>
        <taxon>Methanobacteriati</taxon>
        <taxon>Methanobacteriota</taxon>
        <taxon>Stenosarchaea group</taxon>
        <taxon>Methanomicrobia</taxon>
        <taxon>Methanosarcinales</taxon>
        <taxon>Methanosarcinaceae</taxon>
        <taxon>Methanosarcina</taxon>
    </lineage>
</organism>
<feature type="transmembrane region" description="Helical" evidence="1">
    <location>
        <begin position="21"/>
        <end position="41"/>
    </location>
</feature>
<dbReference type="GeneID" id="1475273"/>
<keyword evidence="1" id="KW-0812">Transmembrane</keyword>
<accession>A0A832SJP0</accession>
<feature type="transmembrane region" description="Helical" evidence="1">
    <location>
        <begin position="137"/>
        <end position="156"/>
    </location>
</feature>
<keyword evidence="1" id="KW-1133">Transmembrane helix</keyword>
<evidence type="ECO:0000256" key="1">
    <source>
        <dbReference type="SAM" id="Phobius"/>
    </source>
</evidence>
<feature type="transmembrane region" description="Helical" evidence="1">
    <location>
        <begin position="78"/>
        <end position="101"/>
    </location>
</feature>
<dbReference type="OMA" id="WCFAREL"/>
<evidence type="ECO:0000313" key="3">
    <source>
        <dbReference type="Proteomes" id="UP000600774"/>
    </source>
</evidence>
<dbReference type="Proteomes" id="UP000600774">
    <property type="component" value="Unassembled WGS sequence"/>
</dbReference>
<protein>
    <submittedName>
        <fullName evidence="2">Uncharacterized protein</fullName>
    </submittedName>
</protein>
<dbReference type="EMBL" id="DUJU01000112">
    <property type="protein sequence ID" value="HIH94267.1"/>
    <property type="molecule type" value="Genomic_DNA"/>
</dbReference>
<feature type="transmembrane region" description="Helical" evidence="1">
    <location>
        <begin position="230"/>
        <end position="249"/>
    </location>
</feature>
<dbReference type="RefSeq" id="WP_011023307.1">
    <property type="nucleotide sequence ID" value="NZ_DUJU01000112.1"/>
</dbReference>
<gene>
    <name evidence="2" type="ORF">HA338_09535</name>
</gene>
<feature type="transmembrane region" description="Helical" evidence="1">
    <location>
        <begin position="255"/>
        <end position="274"/>
    </location>
</feature>
<reference evidence="2" key="1">
    <citation type="journal article" date="2020" name="bioRxiv">
        <title>A rank-normalized archaeal taxonomy based on genome phylogeny resolves widespread incomplete and uneven classifications.</title>
        <authorList>
            <person name="Rinke C."/>
            <person name="Chuvochina M."/>
            <person name="Mussig A.J."/>
            <person name="Chaumeil P.-A."/>
            <person name="Waite D.W."/>
            <person name="Whitman W.B."/>
            <person name="Parks D.H."/>
            <person name="Hugenholtz P."/>
        </authorList>
    </citation>
    <scope>NUCLEOTIDE SEQUENCE</scope>
    <source>
        <strain evidence="2">UBA8876</strain>
    </source>
</reference>
<dbReference type="AlphaFoldDB" id="A0A832SJP0"/>
<name>A0A832SJP0_9EURY</name>
<evidence type="ECO:0000313" key="2">
    <source>
        <dbReference type="EMBL" id="HIH94267.1"/>
    </source>
</evidence>
<sequence>MTVEKPGSLTRSIDLNYPTNRAIVIITLIFLSGVSGFQLFLERDLSTAFYSGLRAGTSVFFAWAFARELDPDNELSAFFAAFLGCTGFLLFPFPLLLALFLELLLLRIVNRSSGVSSKTSDSFAVFLLSSWLSLGESWIFGLFTALVFFLDAVLPVPSRQNRIFGLAVLMVSTFAFLQGAGEEGTFPGMQSGLFILITALLFIPTVLSSREIKSTGDRTGIPLDPRRVRAAQLIALLSSSLFTALRGWAGVESLMPLWGAILGVSLYGYSKMLFKKLRKAPRPDCPGET</sequence>
<comment type="caution">
    <text evidence="2">The sequence shown here is derived from an EMBL/GenBank/DDBJ whole genome shotgun (WGS) entry which is preliminary data.</text>
</comment>
<feature type="transmembrane region" description="Helical" evidence="1">
    <location>
        <begin position="47"/>
        <end position="66"/>
    </location>
</feature>